<dbReference type="PANTHER" id="PTHR10041">
    <property type="entry name" value="COLIPASE"/>
    <property type="match status" value="1"/>
</dbReference>
<name>A0A0K8R622_IXORI</name>
<organism evidence="2">
    <name type="scientific">Ixodes ricinus</name>
    <name type="common">Common tick</name>
    <name type="synonym">Acarus ricinus</name>
    <dbReference type="NCBI Taxonomy" id="34613"/>
    <lineage>
        <taxon>Eukaryota</taxon>
        <taxon>Metazoa</taxon>
        <taxon>Ecdysozoa</taxon>
        <taxon>Arthropoda</taxon>
        <taxon>Chelicerata</taxon>
        <taxon>Arachnida</taxon>
        <taxon>Acari</taxon>
        <taxon>Parasitiformes</taxon>
        <taxon>Ixodida</taxon>
        <taxon>Ixodoidea</taxon>
        <taxon>Ixodidae</taxon>
        <taxon>Ixodinae</taxon>
        <taxon>Ixodes</taxon>
    </lineage>
</organism>
<proteinExistence type="evidence at transcript level"/>
<dbReference type="GO" id="GO:0007586">
    <property type="term" value="P:digestion"/>
    <property type="evidence" value="ECO:0007669"/>
    <property type="project" value="InterPro"/>
</dbReference>
<accession>A0A0K8R622</accession>
<evidence type="ECO:0000313" key="2">
    <source>
        <dbReference type="EMBL" id="JAA65929.1"/>
    </source>
</evidence>
<evidence type="ECO:0000256" key="1">
    <source>
        <dbReference type="SAM" id="SignalP"/>
    </source>
</evidence>
<dbReference type="GO" id="GO:0005576">
    <property type="term" value="C:extracellular region"/>
    <property type="evidence" value="ECO:0007669"/>
    <property type="project" value="InterPro"/>
</dbReference>
<protein>
    <submittedName>
        <fullName evidence="2">Putative ixodegrin protein</fullName>
    </submittedName>
</protein>
<sequence>MKTLCTTLALTVIVTALLAEVTDSFEGQHPVFPPGIKPPRPGDVGDPCITGFDCKNNTCCVQSSHNMTRTCQRLGLYGQQCTDSPIKGSIYQDHCPCMPDLRCREVIADIYMCVSRK</sequence>
<dbReference type="AlphaFoldDB" id="A0A0K8R622"/>
<dbReference type="PANTHER" id="PTHR10041:SF5">
    <property type="entry name" value="LEUCINE-RICH COLIPASE-LIKE PROTEIN 1"/>
    <property type="match status" value="1"/>
</dbReference>
<dbReference type="InterPro" id="IPR001981">
    <property type="entry name" value="Colipase"/>
</dbReference>
<keyword evidence="1" id="KW-0732">Signal</keyword>
<dbReference type="Gene3D" id="2.10.80.10">
    <property type="entry name" value="Lipase, subunit A"/>
    <property type="match status" value="1"/>
</dbReference>
<dbReference type="GO" id="GO:0016042">
    <property type="term" value="P:lipid catabolic process"/>
    <property type="evidence" value="ECO:0007669"/>
    <property type="project" value="InterPro"/>
</dbReference>
<reference evidence="2" key="1">
    <citation type="submission" date="2012-12" db="EMBL/GenBank/DDBJ databases">
        <title>Identification and characterization of a phenylalanine ammonia-lyase gene family in Isatis indigotica Fort.</title>
        <authorList>
            <person name="Liu Q."/>
            <person name="Chen J."/>
            <person name="Zhou X."/>
            <person name="Di P."/>
            <person name="Xiao Y."/>
            <person name="Xuan H."/>
            <person name="Zhang L."/>
            <person name="Chen W."/>
        </authorList>
    </citation>
    <scope>NUCLEOTIDE SEQUENCE</scope>
    <source>
        <tissue evidence="2">Salivary gland</tissue>
    </source>
</reference>
<feature type="signal peptide" evidence="1">
    <location>
        <begin position="1"/>
        <end position="24"/>
    </location>
</feature>
<feature type="chain" id="PRO_5005516159" evidence="1">
    <location>
        <begin position="25"/>
        <end position="117"/>
    </location>
</feature>
<dbReference type="GO" id="GO:0008047">
    <property type="term" value="F:enzyme activator activity"/>
    <property type="evidence" value="ECO:0007669"/>
    <property type="project" value="InterPro"/>
</dbReference>
<dbReference type="EMBL" id="GADI01007879">
    <property type="protein sequence ID" value="JAA65929.1"/>
    <property type="molecule type" value="mRNA"/>
</dbReference>